<name>A0AAV8NZL5_ENSVE</name>
<evidence type="ECO:0000256" key="1">
    <source>
        <dbReference type="SAM" id="MobiDB-lite"/>
    </source>
</evidence>
<feature type="region of interest" description="Disordered" evidence="1">
    <location>
        <begin position="118"/>
        <end position="146"/>
    </location>
</feature>
<dbReference type="EMBL" id="JAQQAF010000009">
    <property type="protein sequence ID" value="KAJ8458936.1"/>
    <property type="molecule type" value="Genomic_DNA"/>
</dbReference>
<dbReference type="SUPFAM" id="SSF51182">
    <property type="entry name" value="RmlC-like cupins"/>
    <property type="match status" value="1"/>
</dbReference>
<evidence type="ECO:0000259" key="2">
    <source>
        <dbReference type="Pfam" id="PF00190"/>
    </source>
</evidence>
<dbReference type="InterPro" id="IPR050253">
    <property type="entry name" value="Seed_Storage-Functional"/>
</dbReference>
<evidence type="ECO:0000313" key="4">
    <source>
        <dbReference type="Proteomes" id="UP001222027"/>
    </source>
</evidence>
<dbReference type="InterPro" id="IPR014710">
    <property type="entry name" value="RmlC-like_jellyroll"/>
</dbReference>
<dbReference type="InterPro" id="IPR011051">
    <property type="entry name" value="RmlC_Cupin_sf"/>
</dbReference>
<gene>
    <name evidence="3" type="ORF">OPV22_031862</name>
</gene>
<dbReference type="Pfam" id="PF00190">
    <property type="entry name" value="Cupin_1"/>
    <property type="match status" value="1"/>
</dbReference>
<sequence>MEGRGTITLVHEENRETHDIKKGDIIWIPAGVIVSAINKARNEKLRVAMLLRPISTPGHVEEFYDAAGRNPETFYTSFSNEVLEAAFNTPSEKLERLFGKQKRGEFVRITEEQMRALTQSTSEGGWPLAGSTEPALQSAPKQTHAL</sequence>
<dbReference type="Gene3D" id="2.60.120.10">
    <property type="entry name" value="Jelly Rolls"/>
    <property type="match status" value="1"/>
</dbReference>
<feature type="domain" description="Cupin type-1" evidence="2">
    <location>
        <begin position="1"/>
        <end position="88"/>
    </location>
</feature>
<comment type="caution">
    <text evidence="3">The sequence shown here is derived from an EMBL/GenBank/DDBJ whole genome shotgun (WGS) entry which is preliminary data.</text>
</comment>
<evidence type="ECO:0000313" key="3">
    <source>
        <dbReference type="EMBL" id="KAJ8458936.1"/>
    </source>
</evidence>
<dbReference type="Proteomes" id="UP001222027">
    <property type="component" value="Unassembled WGS sequence"/>
</dbReference>
<dbReference type="PANTHER" id="PTHR31189:SF13">
    <property type="entry name" value="CUPINCIN"/>
    <property type="match status" value="1"/>
</dbReference>
<dbReference type="InterPro" id="IPR006045">
    <property type="entry name" value="Cupin_1"/>
</dbReference>
<proteinExistence type="predicted"/>
<accession>A0AAV8NZL5</accession>
<organism evidence="3 4">
    <name type="scientific">Ensete ventricosum</name>
    <name type="common">Abyssinian banana</name>
    <name type="synonym">Musa ensete</name>
    <dbReference type="NCBI Taxonomy" id="4639"/>
    <lineage>
        <taxon>Eukaryota</taxon>
        <taxon>Viridiplantae</taxon>
        <taxon>Streptophyta</taxon>
        <taxon>Embryophyta</taxon>
        <taxon>Tracheophyta</taxon>
        <taxon>Spermatophyta</taxon>
        <taxon>Magnoliopsida</taxon>
        <taxon>Liliopsida</taxon>
        <taxon>Zingiberales</taxon>
        <taxon>Musaceae</taxon>
        <taxon>Ensete</taxon>
    </lineage>
</organism>
<dbReference type="AlphaFoldDB" id="A0AAV8NZL5"/>
<protein>
    <recommendedName>
        <fullName evidence="2">Cupin type-1 domain-containing protein</fullName>
    </recommendedName>
</protein>
<dbReference type="CDD" id="cd02244">
    <property type="entry name" value="cupin_7S_vicilin-like_N"/>
    <property type="match status" value="1"/>
</dbReference>
<reference evidence="3 4" key="1">
    <citation type="submission" date="2022-12" db="EMBL/GenBank/DDBJ databases">
        <title>Chromosome-scale assembly of the Ensete ventricosum genome.</title>
        <authorList>
            <person name="Dussert Y."/>
            <person name="Stocks J."/>
            <person name="Wendawek A."/>
            <person name="Woldeyes F."/>
            <person name="Nichols R.A."/>
            <person name="Borrell J.S."/>
        </authorList>
    </citation>
    <scope>NUCLEOTIDE SEQUENCE [LARGE SCALE GENOMIC DNA]</scope>
    <source>
        <strain evidence="4">cv. Maze</strain>
        <tissue evidence="3">Seeds</tissue>
    </source>
</reference>
<dbReference type="PANTHER" id="PTHR31189">
    <property type="entry name" value="OS03G0336100 PROTEIN-RELATED"/>
    <property type="match status" value="1"/>
</dbReference>
<keyword evidence="4" id="KW-1185">Reference proteome</keyword>